<sequence length="111" mass="12629">MSDTDSHDEEITDTPANPAVLTPEMVLAMFPLVNNHTSQQDEQSDETFPRNGKLPSNNNPMSSRGLISRNEREKELSTYVKTCNDRLGRAVRQRLQDMNNLLKDDKLKTIL</sequence>
<reference evidence="2" key="1">
    <citation type="submission" date="2020-04" db="EMBL/GenBank/DDBJ databases">
        <authorList>
            <person name="Alioto T."/>
            <person name="Alioto T."/>
            <person name="Gomez Garrido J."/>
        </authorList>
    </citation>
    <scope>NUCLEOTIDE SEQUENCE</scope>
    <source>
        <strain evidence="2">A484AB</strain>
    </source>
</reference>
<comment type="caution">
    <text evidence="2">The sequence shown here is derived from an EMBL/GenBank/DDBJ whole genome shotgun (WGS) entry which is preliminary data.</text>
</comment>
<dbReference type="Proteomes" id="UP001152795">
    <property type="component" value="Unassembled WGS sequence"/>
</dbReference>
<dbReference type="AlphaFoldDB" id="A0A7D9INB0"/>
<proteinExistence type="predicted"/>
<evidence type="ECO:0000313" key="2">
    <source>
        <dbReference type="EMBL" id="CAB4010993.1"/>
    </source>
</evidence>
<evidence type="ECO:0000313" key="3">
    <source>
        <dbReference type="Proteomes" id="UP001152795"/>
    </source>
</evidence>
<gene>
    <name evidence="2" type="ORF">PACLA_8A082375</name>
</gene>
<feature type="compositionally biased region" description="Acidic residues" evidence="1">
    <location>
        <begin position="1"/>
        <end position="12"/>
    </location>
</feature>
<name>A0A7D9INB0_PARCT</name>
<dbReference type="OrthoDB" id="10386582at2759"/>
<accession>A0A7D9INB0</accession>
<protein>
    <submittedName>
        <fullName evidence="2">Uncharacterized protein</fullName>
    </submittedName>
</protein>
<organism evidence="2 3">
    <name type="scientific">Paramuricea clavata</name>
    <name type="common">Red gorgonian</name>
    <name type="synonym">Violescent sea-whip</name>
    <dbReference type="NCBI Taxonomy" id="317549"/>
    <lineage>
        <taxon>Eukaryota</taxon>
        <taxon>Metazoa</taxon>
        <taxon>Cnidaria</taxon>
        <taxon>Anthozoa</taxon>
        <taxon>Octocorallia</taxon>
        <taxon>Malacalcyonacea</taxon>
        <taxon>Plexauridae</taxon>
        <taxon>Paramuricea</taxon>
    </lineage>
</organism>
<feature type="region of interest" description="Disordered" evidence="1">
    <location>
        <begin position="1"/>
        <end position="20"/>
    </location>
</feature>
<dbReference type="EMBL" id="CACRXK020006990">
    <property type="protein sequence ID" value="CAB4010993.1"/>
    <property type="molecule type" value="Genomic_DNA"/>
</dbReference>
<evidence type="ECO:0000256" key="1">
    <source>
        <dbReference type="SAM" id="MobiDB-lite"/>
    </source>
</evidence>
<keyword evidence="3" id="KW-1185">Reference proteome</keyword>
<feature type="region of interest" description="Disordered" evidence="1">
    <location>
        <begin position="32"/>
        <end position="73"/>
    </location>
</feature>